<name>A0A4Y3KK90_9CELL</name>
<dbReference type="Gene3D" id="3.90.1150.10">
    <property type="entry name" value="Aspartate Aminotransferase, domain 1"/>
    <property type="match status" value="1"/>
</dbReference>
<dbReference type="InterPro" id="IPR015422">
    <property type="entry name" value="PyrdxlP-dep_Trfase_small"/>
</dbReference>
<dbReference type="GO" id="GO:0004058">
    <property type="term" value="F:aromatic-L-amino-acid decarboxylase activity"/>
    <property type="evidence" value="ECO:0007669"/>
    <property type="project" value="UniProtKB-ARBA"/>
</dbReference>
<comment type="similarity">
    <text evidence="2 7">Belongs to the group II decarboxylase family.</text>
</comment>
<sequence>MHHAGRTRLLVGMEPDAQRPLDLAFARAVAWLEAVPERHVAPATGVDAVQDRLGRVLPEAGQDPAAVVGRLADAVEPALIASQSPRFYGWVIGGTHPVAVAADWLVTAWDQNAAMREPMPGTSAVEELAGRWLLDLLGLPATASVGFTTGATTANLAGLAAARHRVLADAGWDVEAHGLGGAPRVRVLAGAERHGSVDLALRYLGLGAATLVPADREGRIDVAALEAELARSSDPTIVVLQAGNLHSGAFDDVGAASDAAHRHGAWAHVDGAFGLWAAATPRLTHLAAGLARADSWATDAHKTLNTPYDCGVSFVAHPADAVAALGAQASYLVATASGLDPWTLVPEMSRRARGVPVWATLAALGRSGVAALVDGLVAAAALLADELGRLAGVEILNDVVYTQVCVTFGADERTAAVADALRAQGEVYASTSRWHDRTVLRFSVSNAWTDAGQVRRTVEAVRRAIDAVP</sequence>
<dbReference type="PANTHER" id="PTHR11999">
    <property type="entry name" value="GROUP II PYRIDOXAL-5-PHOSPHATE DECARBOXYLASE"/>
    <property type="match status" value="1"/>
</dbReference>
<dbReference type="PANTHER" id="PTHR11999:SF70">
    <property type="entry name" value="MIP05841P"/>
    <property type="match status" value="1"/>
</dbReference>
<evidence type="ECO:0000256" key="6">
    <source>
        <dbReference type="PIRSR" id="PIRSR602129-50"/>
    </source>
</evidence>
<evidence type="ECO:0000313" key="9">
    <source>
        <dbReference type="Proteomes" id="UP000320461"/>
    </source>
</evidence>
<protein>
    <submittedName>
        <fullName evidence="8">Aspartate aminotransferase family protein</fullName>
    </submittedName>
</protein>
<dbReference type="SUPFAM" id="SSF53383">
    <property type="entry name" value="PLP-dependent transferases"/>
    <property type="match status" value="1"/>
</dbReference>
<evidence type="ECO:0000256" key="5">
    <source>
        <dbReference type="ARBA" id="ARBA00023239"/>
    </source>
</evidence>
<comment type="cofactor">
    <cofactor evidence="1 6 7">
        <name>pyridoxal 5'-phosphate</name>
        <dbReference type="ChEBI" id="CHEBI:597326"/>
    </cofactor>
</comment>
<evidence type="ECO:0000313" key="8">
    <source>
        <dbReference type="EMBL" id="GEA84437.1"/>
    </source>
</evidence>
<dbReference type="AlphaFoldDB" id="A0A4Y3KK90"/>
<evidence type="ECO:0000256" key="7">
    <source>
        <dbReference type="RuleBase" id="RU000382"/>
    </source>
</evidence>
<dbReference type="Pfam" id="PF00282">
    <property type="entry name" value="Pyridoxal_deC"/>
    <property type="match status" value="1"/>
</dbReference>
<dbReference type="GO" id="GO:0008483">
    <property type="term" value="F:transaminase activity"/>
    <property type="evidence" value="ECO:0007669"/>
    <property type="project" value="UniProtKB-KW"/>
</dbReference>
<evidence type="ECO:0000256" key="4">
    <source>
        <dbReference type="ARBA" id="ARBA00022898"/>
    </source>
</evidence>
<reference evidence="8 9" key="1">
    <citation type="submission" date="2019-06" db="EMBL/GenBank/DDBJ databases">
        <title>Whole genome shotgun sequence of Cellulomonas gelida NBRC 3748.</title>
        <authorList>
            <person name="Hosoyama A."/>
            <person name="Uohara A."/>
            <person name="Ohji S."/>
            <person name="Ichikawa N."/>
        </authorList>
    </citation>
    <scope>NUCLEOTIDE SEQUENCE [LARGE SCALE GENOMIC DNA]</scope>
    <source>
        <strain evidence="8 9">NBRC 3748</strain>
    </source>
</reference>
<keyword evidence="5 7" id="KW-0456">Lyase</keyword>
<organism evidence="8 9">
    <name type="scientific">Cellulomonas gelida</name>
    <dbReference type="NCBI Taxonomy" id="1712"/>
    <lineage>
        <taxon>Bacteria</taxon>
        <taxon>Bacillati</taxon>
        <taxon>Actinomycetota</taxon>
        <taxon>Actinomycetes</taxon>
        <taxon>Micrococcales</taxon>
        <taxon>Cellulomonadaceae</taxon>
        <taxon>Cellulomonas</taxon>
    </lineage>
</organism>
<dbReference type="Proteomes" id="UP000320461">
    <property type="component" value="Unassembled WGS sequence"/>
</dbReference>
<dbReference type="EMBL" id="BJLQ01000014">
    <property type="protein sequence ID" value="GEA84437.1"/>
    <property type="molecule type" value="Genomic_DNA"/>
</dbReference>
<evidence type="ECO:0000256" key="1">
    <source>
        <dbReference type="ARBA" id="ARBA00001933"/>
    </source>
</evidence>
<evidence type="ECO:0000256" key="3">
    <source>
        <dbReference type="ARBA" id="ARBA00022793"/>
    </source>
</evidence>
<gene>
    <name evidence="8" type="ORF">CGE01nite_16880</name>
</gene>
<keyword evidence="9" id="KW-1185">Reference proteome</keyword>
<proteinExistence type="inferred from homology"/>
<dbReference type="InterPro" id="IPR015421">
    <property type="entry name" value="PyrdxlP-dep_Trfase_major"/>
</dbReference>
<dbReference type="InterPro" id="IPR015424">
    <property type="entry name" value="PyrdxlP-dep_Trfase"/>
</dbReference>
<comment type="caution">
    <text evidence="8">The sequence shown here is derived from an EMBL/GenBank/DDBJ whole genome shotgun (WGS) entry which is preliminary data.</text>
</comment>
<keyword evidence="4 6" id="KW-0663">Pyridoxal phosphate</keyword>
<dbReference type="GO" id="GO:0030170">
    <property type="term" value="F:pyridoxal phosphate binding"/>
    <property type="evidence" value="ECO:0007669"/>
    <property type="project" value="InterPro"/>
</dbReference>
<feature type="modified residue" description="N6-(pyridoxal phosphate)lysine" evidence="6">
    <location>
        <position position="302"/>
    </location>
</feature>
<dbReference type="InterPro" id="IPR010977">
    <property type="entry name" value="Aromatic_deC"/>
</dbReference>
<dbReference type="GO" id="GO:0019752">
    <property type="term" value="P:carboxylic acid metabolic process"/>
    <property type="evidence" value="ECO:0007669"/>
    <property type="project" value="InterPro"/>
</dbReference>
<keyword evidence="8" id="KW-0032">Aminotransferase</keyword>
<evidence type="ECO:0000256" key="2">
    <source>
        <dbReference type="ARBA" id="ARBA00009533"/>
    </source>
</evidence>
<keyword evidence="8" id="KW-0808">Transferase</keyword>
<keyword evidence="3" id="KW-0210">Decarboxylase</keyword>
<dbReference type="RefSeq" id="WP_308424239.1">
    <property type="nucleotide sequence ID" value="NZ_BMOJ01000002.1"/>
</dbReference>
<dbReference type="Gene3D" id="3.40.640.10">
    <property type="entry name" value="Type I PLP-dependent aspartate aminotransferase-like (Major domain)"/>
    <property type="match status" value="1"/>
</dbReference>
<accession>A0A4Y3KK90</accession>
<dbReference type="InterPro" id="IPR002129">
    <property type="entry name" value="PyrdxlP-dep_de-COase"/>
</dbReference>